<evidence type="ECO:0000256" key="11">
    <source>
        <dbReference type="PIRSR" id="PIRSR601019-1"/>
    </source>
</evidence>
<feature type="binding site" evidence="12">
    <location>
        <position position="681"/>
    </location>
    <ligand>
        <name>Mg(2+)</name>
        <dbReference type="ChEBI" id="CHEBI:18420"/>
    </ligand>
</feature>
<evidence type="ECO:0000256" key="7">
    <source>
        <dbReference type="ARBA" id="ARBA00023134"/>
    </source>
</evidence>
<keyword evidence="9" id="KW-0539">Nucleus</keyword>
<reference evidence="13 14" key="1">
    <citation type="journal article" date="2021" name="Commun. Biol.">
        <title>The genome of Shorea leprosula (Dipterocarpaceae) highlights the ecological relevance of drought in aseasonal tropical rainforests.</title>
        <authorList>
            <person name="Ng K.K.S."/>
            <person name="Kobayashi M.J."/>
            <person name="Fawcett J.A."/>
            <person name="Hatakeyama M."/>
            <person name="Paape T."/>
            <person name="Ng C.H."/>
            <person name="Ang C.C."/>
            <person name="Tnah L.H."/>
            <person name="Lee C.T."/>
            <person name="Nishiyama T."/>
            <person name="Sese J."/>
            <person name="O'Brien M.J."/>
            <person name="Copetti D."/>
            <person name="Mohd Noor M.I."/>
            <person name="Ong R.C."/>
            <person name="Putra M."/>
            <person name="Sireger I.Z."/>
            <person name="Indrioko S."/>
            <person name="Kosugi Y."/>
            <person name="Izuno A."/>
            <person name="Isagi Y."/>
            <person name="Lee S.L."/>
            <person name="Shimizu K.K."/>
        </authorList>
    </citation>
    <scope>NUCLEOTIDE SEQUENCE [LARGE SCALE GENOMIC DNA]</scope>
    <source>
        <strain evidence="13">214</strain>
    </source>
</reference>
<evidence type="ECO:0000256" key="2">
    <source>
        <dbReference type="ARBA" id="ARBA00022723"/>
    </source>
</evidence>
<organism evidence="13 14">
    <name type="scientific">Rubroshorea leprosula</name>
    <dbReference type="NCBI Taxonomy" id="152421"/>
    <lineage>
        <taxon>Eukaryota</taxon>
        <taxon>Viridiplantae</taxon>
        <taxon>Streptophyta</taxon>
        <taxon>Embryophyta</taxon>
        <taxon>Tracheophyta</taxon>
        <taxon>Spermatophyta</taxon>
        <taxon>Magnoliopsida</taxon>
        <taxon>eudicotyledons</taxon>
        <taxon>Gunneridae</taxon>
        <taxon>Pentapetalae</taxon>
        <taxon>rosids</taxon>
        <taxon>malvids</taxon>
        <taxon>Malvales</taxon>
        <taxon>Dipterocarpaceae</taxon>
        <taxon>Rubroshorea</taxon>
    </lineage>
</organism>
<comment type="similarity">
    <text evidence="10">Belongs to the G-alpha family. XLG subfamily.</text>
</comment>
<gene>
    <name evidence="13" type="ORF">SLEP1_g33981</name>
</gene>
<keyword evidence="14" id="KW-1185">Reference proteome</keyword>
<evidence type="ECO:0000256" key="1">
    <source>
        <dbReference type="ARBA" id="ARBA00004123"/>
    </source>
</evidence>
<name>A0AAV5KIM2_9ROSI</name>
<accession>A0AAV5KIM2</accession>
<dbReference type="Pfam" id="PF00503">
    <property type="entry name" value="G-alpha"/>
    <property type="match status" value="1"/>
</dbReference>
<feature type="binding site" evidence="11">
    <location>
        <begin position="788"/>
        <end position="791"/>
    </location>
    <ligand>
        <name>GTP</name>
        <dbReference type="ChEBI" id="CHEBI:37565"/>
    </ligand>
</feature>
<proteinExistence type="inferred from homology"/>
<dbReference type="EMBL" id="BPVZ01000065">
    <property type="protein sequence ID" value="GKV24361.1"/>
    <property type="molecule type" value="Genomic_DNA"/>
</dbReference>
<protein>
    <recommendedName>
        <fullName evidence="15">Extra-large guanine nucleotide-binding protein 1-like</fullName>
    </recommendedName>
</protein>
<dbReference type="InterPro" id="IPR053057">
    <property type="entry name" value="XLG_GTP-binding"/>
</dbReference>
<dbReference type="AlphaFoldDB" id="A0AAV5KIM2"/>
<comment type="subcellular location">
    <subcellularLocation>
        <location evidence="1">Nucleus</location>
    </subcellularLocation>
</comment>
<dbReference type="Gene3D" id="1.10.400.10">
    <property type="entry name" value="GI Alpha 1, domain 2-like"/>
    <property type="match status" value="1"/>
</dbReference>
<keyword evidence="12" id="KW-0460">Magnesium</keyword>
<evidence type="ECO:0000256" key="6">
    <source>
        <dbReference type="ARBA" id="ARBA00022837"/>
    </source>
</evidence>
<dbReference type="InterPro" id="IPR027417">
    <property type="entry name" value="P-loop_NTPase"/>
</dbReference>
<dbReference type="GO" id="GO:0005525">
    <property type="term" value="F:GTP binding"/>
    <property type="evidence" value="ECO:0007669"/>
    <property type="project" value="UniProtKB-KW"/>
</dbReference>
<dbReference type="PRINTS" id="PR00318">
    <property type="entry name" value="GPROTEINA"/>
</dbReference>
<dbReference type="SUPFAM" id="SSF47895">
    <property type="entry name" value="Transducin (alpha subunit), insertion domain"/>
    <property type="match status" value="1"/>
</dbReference>
<dbReference type="GO" id="GO:0008270">
    <property type="term" value="F:zinc ion binding"/>
    <property type="evidence" value="ECO:0007669"/>
    <property type="project" value="UniProtKB-KW"/>
</dbReference>
<keyword evidence="3 11" id="KW-0547">Nucleotide-binding</keyword>
<keyword evidence="5" id="KW-0862">Zinc</keyword>
<keyword evidence="4" id="KW-0863">Zinc-finger</keyword>
<keyword evidence="2 12" id="KW-0479">Metal-binding</keyword>
<dbReference type="PANTHER" id="PTHR36486:SF4">
    <property type="entry name" value="PH DOMAIN-CONTAINING PROTEIN"/>
    <property type="match status" value="1"/>
</dbReference>
<evidence type="ECO:0000256" key="9">
    <source>
        <dbReference type="ARBA" id="ARBA00023242"/>
    </source>
</evidence>
<evidence type="ECO:0000256" key="10">
    <source>
        <dbReference type="ARBA" id="ARBA00060880"/>
    </source>
</evidence>
<keyword evidence="8" id="KW-0807">Transducer</keyword>
<dbReference type="SUPFAM" id="SSF52540">
    <property type="entry name" value="P-loop containing nucleoside triphosphate hydrolases"/>
    <property type="match status" value="1"/>
</dbReference>
<dbReference type="FunFam" id="3.40.50.300:FF:000692">
    <property type="entry name" value="Guanine nucleotide-binding protein subunit alpha"/>
    <property type="match status" value="1"/>
</dbReference>
<evidence type="ECO:0000256" key="3">
    <source>
        <dbReference type="ARBA" id="ARBA00022741"/>
    </source>
</evidence>
<dbReference type="GO" id="GO:0031683">
    <property type="term" value="F:G-protein beta/gamma-subunit complex binding"/>
    <property type="evidence" value="ECO:0007669"/>
    <property type="project" value="InterPro"/>
</dbReference>
<evidence type="ECO:0008006" key="15">
    <source>
        <dbReference type="Google" id="ProtNLM"/>
    </source>
</evidence>
<dbReference type="GO" id="GO:0005634">
    <property type="term" value="C:nucleus"/>
    <property type="evidence" value="ECO:0007669"/>
    <property type="project" value="UniProtKB-SubCell"/>
</dbReference>
<dbReference type="InterPro" id="IPR001019">
    <property type="entry name" value="Gprotein_alpha_su"/>
</dbReference>
<dbReference type="InterPro" id="IPR011025">
    <property type="entry name" value="GproteinA_insert"/>
</dbReference>
<keyword evidence="7 11" id="KW-0342">GTP-binding</keyword>
<evidence type="ECO:0000313" key="14">
    <source>
        <dbReference type="Proteomes" id="UP001054252"/>
    </source>
</evidence>
<evidence type="ECO:0000256" key="12">
    <source>
        <dbReference type="PIRSR" id="PIRSR601019-2"/>
    </source>
</evidence>
<feature type="binding site" evidence="12">
    <location>
        <position position="509"/>
    </location>
    <ligand>
        <name>Mg(2+)</name>
        <dbReference type="ChEBI" id="CHEBI:18420"/>
    </ligand>
</feature>
<comment type="caution">
    <text evidence="13">The sequence shown here is derived from an EMBL/GenBank/DDBJ whole genome shotgun (WGS) entry which is preliminary data.</text>
</comment>
<dbReference type="Gene3D" id="3.40.50.300">
    <property type="entry name" value="P-loop containing nucleotide triphosphate hydrolases"/>
    <property type="match status" value="1"/>
</dbReference>
<dbReference type="CDD" id="cd00066">
    <property type="entry name" value="G-alpha"/>
    <property type="match status" value="1"/>
</dbReference>
<dbReference type="GO" id="GO:0007186">
    <property type="term" value="P:G protein-coupled receptor signaling pathway"/>
    <property type="evidence" value="ECO:0007669"/>
    <property type="project" value="InterPro"/>
</dbReference>
<sequence length="898" mass="100934">MAGILRKILPAGVGASIPKDDNSEDDNKNEYSFAVEYHGPALTYHIPQALPVDVDQLPMATTVSSSFILNDISLPVIQPIVKTGPANKRLTKGPKIFCETTSGQKPCNGLSVSIELSTQGDGECSANLYHGRGDSGKRETPDGQDGLQESPARLEVLELPNDCREGLGLIENGDIDLAHSDSTESGLSSVALSSSEAKDEIPSHVRRPSVVTFRDPELTEIVQEEYDYSEDERSHELPRNEKKWSCYRCLKGNQFTKKEICIVCNAKYCRSCLLRAMGSMPEGRKCVTCIGKRIDESNRKTLGKCSRMLKQLLTEPEVQHIMRSESSCEVNQLPPELVNVNGEPLSQEELLLLHTCPNPPKKIKPGNYWYDKVSGLWGKEGQGPCQVISHQLNVGGDIKSNASNGKTNIFINNREITKKERWMLQLAGVQCEGSPHFWVNADGSYSEEGQKNVGCIWKKTGIKLACALLSLPVPTDSLNNSGEEVSLSNQELKAPHKLLLVGYEKSGTSTIYKQAKILYDVPFTENECENIKLTIQSNLYSYLGILLEGREQFEKRSLLEGRKIEMTDQAGPSSSGNKSPIDGKTIYSIGTRLKAFSDWLLEEMMSGNLEIIFPAATREYAPLVEELWKDAAFQATYSRRNELEMLPRNATYFLERAIEITRTDYEPSKMDILYAEGITSSNGLSFMEFSFPQLDRENSLDFGYQHDPSERYQLIRLPPSSLGETCKFMEMFEDVDVVLFCVSLIDYDEFSEDSHGVRTNKMLASKQLFESIVMHPTFDSKDFLLILNKFDLLEEKIARVSLTKCEWFHDFYPLRGFGHRGRSALAQHAFHYIALKFKRLFKALTDRKLYVSLVTGLKPESVDKALRYGREILKWDEDEQSFNNNEFSSTDIEASSSS</sequence>
<evidence type="ECO:0000256" key="5">
    <source>
        <dbReference type="ARBA" id="ARBA00022833"/>
    </source>
</evidence>
<dbReference type="SMART" id="SM00275">
    <property type="entry name" value="G_alpha"/>
    <property type="match status" value="1"/>
</dbReference>
<keyword evidence="6" id="KW-0106">Calcium</keyword>
<dbReference type="GO" id="GO:0003924">
    <property type="term" value="F:GTPase activity"/>
    <property type="evidence" value="ECO:0007669"/>
    <property type="project" value="InterPro"/>
</dbReference>
<dbReference type="Proteomes" id="UP001054252">
    <property type="component" value="Unassembled WGS sequence"/>
</dbReference>
<dbReference type="PANTHER" id="PTHR36486">
    <property type="entry name" value="OS01G0977800 PROTEIN"/>
    <property type="match status" value="1"/>
</dbReference>
<evidence type="ECO:0000256" key="8">
    <source>
        <dbReference type="ARBA" id="ARBA00023224"/>
    </source>
</evidence>
<evidence type="ECO:0000256" key="4">
    <source>
        <dbReference type="ARBA" id="ARBA00022771"/>
    </source>
</evidence>
<dbReference type="PROSITE" id="PS51882">
    <property type="entry name" value="G_ALPHA"/>
    <property type="match status" value="1"/>
</dbReference>
<dbReference type="FunFam" id="1.10.400.10:FF:000005">
    <property type="entry name" value="Extra-large guanine nucleotide-binding protein 3"/>
    <property type="match status" value="1"/>
</dbReference>
<feature type="binding site" evidence="11">
    <location>
        <begin position="701"/>
        <end position="705"/>
    </location>
    <ligand>
        <name>GTP</name>
        <dbReference type="ChEBI" id="CHEBI:37565"/>
    </ligand>
</feature>
<evidence type="ECO:0000313" key="13">
    <source>
        <dbReference type="EMBL" id="GKV24361.1"/>
    </source>
</evidence>